<organism evidence="2 3">
    <name type="scientific">Crepidotus variabilis</name>
    <dbReference type="NCBI Taxonomy" id="179855"/>
    <lineage>
        <taxon>Eukaryota</taxon>
        <taxon>Fungi</taxon>
        <taxon>Dikarya</taxon>
        <taxon>Basidiomycota</taxon>
        <taxon>Agaricomycotina</taxon>
        <taxon>Agaricomycetes</taxon>
        <taxon>Agaricomycetidae</taxon>
        <taxon>Agaricales</taxon>
        <taxon>Agaricineae</taxon>
        <taxon>Crepidotaceae</taxon>
        <taxon>Crepidotus</taxon>
    </lineage>
</organism>
<feature type="compositionally biased region" description="Basic and acidic residues" evidence="1">
    <location>
        <begin position="309"/>
        <end position="318"/>
    </location>
</feature>
<protein>
    <submittedName>
        <fullName evidence="2">Uncharacterized protein</fullName>
    </submittedName>
</protein>
<dbReference type="EMBL" id="MU157882">
    <property type="protein sequence ID" value="KAF9525619.1"/>
    <property type="molecule type" value="Genomic_DNA"/>
</dbReference>
<dbReference type="Proteomes" id="UP000807306">
    <property type="component" value="Unassembled WGS sequence"/>
</dbReference>
<reference evidence="2" key="1">
    <citation type="submission" date="2020-11" db="EMBL/GenBank/DDBJ databases">
        <authorList>
            <consortium name="DOE Joint Genome Institute"/>
            <person name="Ahrendt S."/>
            <person name="Riley R."/>
            <person name="Andreopoulos W."/>
            <person name="Labutti K."/>
            <person name="Pangilinan J."/>
            <person name="Ruiz-Duenas F.J."/>
            <person name="Barrasa J.M."/>
            <person name="Sanchez-Garcia M."/>
            <person name="Camarero S."/>
            <person name="Miyauchi S."/>
            <person name="Serrano A."/>
            <person name="Linde D."/>
            <person name="Babiker R."/>
            <person name="Drula E."/>
            <person name="Ayuso-Fernandez I."/>
            <person name="Pacheco R."/>
            <person name="Padilla G."/>
            <person name="Ferreira P."/>
            <person name="Barriuso J."/>
            <person name="Kellner H."/>
            <person name="Castanera R."/>
            <person name="Alfaro M."/>
            <person name="Ramirez L."/>
            <person name="Pisabarro A.G."/>
            <person name="Kuo A."/>
            <person name="Tritt A."/>
            <person name="Lipzen A."/>
            <person name="He G."/>
            <person name="Yan M."/>
            <person name="Ng V."/>
            <person name="Cullen D."/>
            <person name="Martin F."/>
            <person name="Rosso M.-N."/>
            <person name="Henrissat B."/>
            <person name="Hibbett D."/>
            <person name="Martinez A.T."/>
            <person name="Grigoriev I.V."/>
        </authorList>
    </citation>
    <scope>NUCLEOTIDE SEQUENCE</scope>
    <source>
        <strain evidence="2">CBS 506.95</strain>
    </source>
</reference>
<proteinExistence type="predicted"/>
<evidence type="ECO:0000256" key="1">
    <source>
        <dbReference type="SAM" id="MobiDB-lite"/>
    </source>
</evidence>
<feature type="region of interest" description="Disordered" evidence="1">
    <location>
        <begin position="307"/>
        <end position="332"/>
    </location>
</feature>
<dbReference type="OrthoDB" id="3268696at2759"/>
<name>A0A9P6JMF4_9AGAR</name>
<gene>
    <name evidence="2" type="ORF">CPB83DRAFT_838066</name>
</gene>
<evidence type="ECO:0000313" key="2">
    <source>
        <dbReference type="EMBL" id="KAF9525619.1"/>
    </source>
</evidence>
<accession>A0A9P6JMF4</accession>
<comment type="caution">
    <text evidence="2">The sequence shown here is derived from an EMBL/GenBank/DDBJ whole genome shotgun (WGS) entry which is preliminary data.</text>
</comment>
<dbReference type="AlphaFoldDB" id="A0A9P6JMF4"/>
<sequence length="935" mass="106648">MATSTPLDPTRPQFPPSRKWAVWHNDAGLLVSQFNRSVPLEIKEPFEDDYSEPRLLTDATMWLAFFPRRGFAYGSIFQPLDLSNDELRALIEPCPRGFALRRDTALYWVALEDILVGFYQTLLERHEHYLSFPSISKPRVPTSYGFFHTHANFGLAFRCARRGRDAFKELVAISSFSLSLWLTSAYKDDALDKAFQQLAKRQFRPFTDSILEQLRSSAVCNLEPGFRPGCFLDAYSSKWGQGLDRFGRAGVPVWLLWGSEKQWTRKCADSYARQHLFPPSNEIEEAKLTKLHYTSVVLPHSRTYQAHPEAVERHHPQDEPQSPHNQDFDFPDIDDLQQEPLHATKEIGEQSVTVEVGSGQSAGETWASFRHRCERREKAARSILTQQEKISIEARSEVAKTQLVKDAKVYTWEQDLGNPGYFVRTRIHDSQRAAEVWLKATSSGRVYWPFLHEFDILNSEATLSDPSTTSSDDEAFDKAELFNFVADAASGLENLDPAQILLDHIRDCAPTLLPADTFLFSSPSLRDYMSQRHGYEVSVTGISYDQLHNRGNPHSLNPKQGQKLVDRILFRSTYVESNFEDYDTAFVDFNNTAVAVSTSSSHNSLSPPWDIAPPSQIKIEDLPLKIMVVHLSETISPSQFATWQEKENRLYILKPKDEKLDQSKWFVATTDPTTVLFVCRKGWSTMLEVARGLLDHGVPFRTVEPQKKRKRTSVAPSLQDVIPSRGKDFDPDEDDYIAYLSYRKLLLSTALGRAVRLRGGIAGRIAMEYVKEQEVLAGPRCGDEVVGYDDDGYSYMDDGVSENFLNAICGLYRIRLRPDVLARGSFWPTQSAWMNSGYGVDHWSPDAEEFFKRRAANFEAKQYNVLPHGAWRLKIKKYRGPLLSILKGSGKLATSFVETLLQYKVDEFKRNGTVQPMKQNIETIHLDKQKKMIDR</sequence>
<keyword evidence="3" id="KW-1185">Reference proteome</keyword>
<evidence type="ECO:0000313" key="3">
    <source>
        <dbReference type="Proteomes" id="UP000807306"/>
    </source>
</evidence>